<organism evidence="3 4">
    <name type="scientific">Nocardia terpenica</name>
    <dbReference type="NCBI Taxonomy" id="455432"/>
    <lineage>
        <taxon>Bacteria</taxon>
        <taxon>Bacillati</taxon>
        <taxon>Actinomycetota</taxon>
        <taxon>Actinomycetes</taxon>
        <taxon>Mycobacteriales</taxon>
        <taxon>Nocardiaceae</taxon>
        <taxon>Nocardia</taxon>
    </lineage>
</organism>
<feature type="region of interest" description="Disordered" evidence="1">
    <location>
        <begin position="135"/>
        <end position="189"/>
    </location>
</feature>
<sequence>MSVLGVLARCASVIIVRGTPFPLPSRAAAGIPLAAVDLLIAMPRVWVVVALVGRGYATDRFGAREAVFAGPTAAFVATALCILTTNHGVQGALLLVASMGTANMNGASAGWFPPDRRGVALGIVQASQRWSCRQSLRRTDFPARSAGDRNVRPANPPPPPSPSRPESPPPQSRSRRSTAPPRPPPTDIRAIARHRLLEGIGS</sequence>
<dbReference type="RefSeq" id="WP_067578521.1">
    <property type="nucleotide sequence ID" value="NZ_JABMCZ010000003.1"/>
</dbReference>
<comment type="caution">
    <text evidence="3">The sequence shown here is derived from an EMBL/GenBank/DDBJ whole genome shotgun (WGS) entry which is preliminary data.</text>
</comment>
<dbReference type="SUPFAM" id="SSF103473">
    <property type="entry name" value="MFS general substrate transporter"/>
    <property type="match status" value="1"/>
</dbReference>
<dbReference type="EMBL" id="LWGR01000016">
    <property type="protein sequence ID" value="KZM70180.1"/>
    <property type="molecule type" value="Genomic_DNA"/>
</dbReference>
<proteinExistence type="predicted"/>
<gene>
    <name evidence="3" type="ORF">AWN90_06400</name>
</gene>
<evidence type="ECO:0000256" key="2">
    <source>
        <dbReference type="SAM" id="Phobius"/>
    </source>
</evidence>
<feature type="compositionally biased region" description="Basic and acidic residues" evidence="1">
    <location>
        <begin position="137"/>
        <end position="151"/>
    </location>
</feature>
<evidence type="ECO:0000313" key="4">
    <source>
        <dbReference type="Proteomes" id="UP000076512"/>
    </source>
</evidence>
<evidence type="ECO:0008006" key="5">
    <source>
        <dbReference type="Google" id="ProtNLM"/>
    </source>
</evidence>
<dbReference type="AlphaFoldDB" id="A0A164J9J6"/>
<keyword evidence="2" id="KW-0812">Transmembrane</keyword>
<dbReference type="STRING" id="455432.AWN90_06400"/>
<feature type="compositionally biased region" description="Pro residues" evidence="1">
    <location>
        <begin position="154"/>
        <end position="171"/>
    </location>
</feature>
<dbReference type="Proteomes" id="UP000076512">
    <property type="component" value="Unassembled WGS sequence"/>
</dbReference>
<evidence type="ECO:0000256" key="1">
    <source>
        <dbReference type="SAM" id="MobiDB-lite"/>
    </source>
</evidence>
<dbReference type="InterPro" id="IPR036259">
    <property type="entry name" value="MFS_trans_sf"/>
</dbReference>
<feature type="transmembrane region" description="Helical" evidence="2">
    <location>
        <begin position="65"/>
        <end position="85"/>
    </location>
</feature>
<evidence type="ECO:0000313" key="3">
    <source>
        <dbReference type="EMBL" id="KZM70180.1"/>
    </source>
</evidence>
<keyword evidence="4" id="KW-1185">Reference proteome</keyword>
<keyword evidence="2" id="KW-1133">Transmembrane helix</keyword>
<keyword evidence="2" id="KW-0472">Membrane</keyword>
<feature type="transmembrane region" description="Helical" evidence="2">
    <location>
        <begin position="28"/>
        <end position="53"/>
    </location>
</feature>
<protein>
    <recommendedName>
        <fullName evidence="5">MFS transporter</fullName>
    </recommendedName>
</protein>
<dbReference type="Gene3D" id="1.20.1250.20">
    <property type="entry name" value="MFS general substrate transporter like domains"/>
    <property type="match status" value="1"/>
</dbReference>
<dbReference type="OrthoDB" id="8628659at2"/>
<name>A0A164J9J6_9NOCA</name>
<accession>A0A164J9J6</accession>
<reference evidence="3 4" key="1">
    <citation type="submission" date="2016-04" db="EMBL/GenBank/DDBJ databases">
        <authorList>
            <person name="Evans L.H."/>
            <person name="Alamgir A."/>
            <person name="Owens N."/>
            <person name="Weber N.D."/>
            <person name="Virtaneva K."/>
            <person name="Barbian K."/>
            <person name="Babar A."/>
            <person name="Rosenke K."/>
        </authorList>
    </citation>
    <scope>NUCLEOTIDE SEQUENCE [LARGE SCALE GENOMIC DNA]</scope>
    <source>
        <strain evidence="3 4">IFM 0406</strain>
    </source>
</reference>